<evidence type="ECO:0000313" key="2">
    <source>
        <dbReference type="EMBL" id="KAK7053145.1"/>
    </source>
</evidence>
<accession>A0AAW0DP80</accession>
<feature type="compositionally biased region" description="Low complexity" evidence="1">
    <location>
        <begin position="504"/>
        <end position="524"/>
    </location>
</feature>
<feature type="compositionally biased region" description="Pro residues" evidence="1">
    <location>
        <begin position="482"/>
        <end position="493"/>
    </location>
</feature>
<dbReference type="Proteomes" id="UP001383192">
    <property type="component" value="Unassembled WGS sequence"/>
</dbReference>
<keyword evidence="3" id="KW-1185">Reference proteome</keyword>
<feature type="compositionally biased region" description="Acidic residues" evidence="1">
    <location>
        <begin position="94"/>
        <end position="110"/>
    </location>
</feature>
<reference evidence="2 3" key="1">
    <citation type="submission" date="2024-01" db="EMBL/GenBank/DDBJ databases">
        <title>A draft genome for a cacao thread blight-causing isolate of Paramarasmius palmivorus.</title>
        <authorList>
            <person name="Baruah I.K."/>
            <person name="Bukari Y."/>
            <person name="Amoako-Attah I."/>
            <person name="Meinhardt L.W."/>
            <person name="Bailey B.A."/>
            <person name="Cohen S.P."/>
        </authorList>
    </citation>
    <scope>NUCLEOTIDE SEQUENCE [LARGE SCALE GENOMIC DNA]</scope>
    <source>
        <strain evidence="2 3">GH-12</strain>
    </source>
</reference>
<name>A0AAW0DP80_9AGAR</name>
<gene>
    <name evidence="2" type="ORF">VNI00_003764</name>
</gene>
<feature type="compositionally biased region" description="Acidic residues" evidence="1">
    <location>
        <begin position="56"/>
        <end position="66"/>
    </location>
</feature>
<feature type="region of interest" description="Disordered" evidence="1">
    <location>
        <begin position="291"/>
        <end position="325"/>
    </location>
</feature>
<feature type="region of interest" description="Disordered" evidence="1">
    <location>
        <begin position="390"/>
        <end position="562"/>
    </location>
</feature>
<sequence length="741" mass="81309">MTYSPSSRDAAIASDPEWSLLALPMANRPFEEEDWLLMKTFLLPDVDTISPVTDGTDAEASAESEEVITVAGDDSCSSDDQRHASCSPSPGSSDESEIDELFDDDDENDEETRTSLATTLGSDVIGVLSREEEVPASDDEEGSTQGSRYYNSPPIHSSPRCTSYLRPSLPPNYNDEVVPESPTLTPQSPLFTPPSSPFSLRHSRDYSAPRNHDFGWSSSLSACEEEEDGCHSPLFTPPSSPQKREPVQLIVNQGNDHGEHQRACSRSSSPVVNNGDEDSMIVDEVDDECKVGQETHPGSIDSTDIVPYDQRNNLHGDGIDPGARHYTKSIPLQEFEWDNRDGSITATGSNGSGPCDDDYELCYPSEASGGEHEEHEECATIANDLLKTKLDSDVSSAHRDQPNTSPPSFRAHASLPPDITHLPPSSPLPELVDASFPRTFTYFPTVSGSHKHSDIPTPNESSEEGELHERQPLSTINLPSAPDTPSPSPPPKPKPIKDLSVQITPIPTSALPSAPSLISPSTSTNGTRFILKITEPKRKRKRARKSKLESAPPAKKQRVQGSLPFASAPLATTSSVAGPSTTPVHSPTATRILFEPPVAAPRPRIPSKTIPVLEPRVLHEKDITDCIVIGWANDLRDKSYVFDSFMAEQTHGQNITVVLNEIEAWKHTLVPSLRKQMRARRTQKGLLNRGMPMQVERLVQMLYKYKDKTDWGMVIQQKVVGLLEYFWEKVPGMTVGSWDTC</sequence>
<evidence type="ECO:0000256" key="1">
    <source>
        <dbReference type="SAM" id="MobiDB-lite"/>
    </source>
</evidence>
<feature type="region of interest" description="Disordered" evidence="1">
    <location>
        <begin position="255"/>
        <end position="277"/>
    </location>
</feature>
<feature type="region of interest" description="Disordered" evidence="1">
    <location>
        <begin position="47"/>
        <end position="204"/>
    </location>
</feature>
<dbReference type="AlphaFoldDB" id="A0AAW0DP80"/>
<protein>
    <submittedName>
        <fullName evidence="2">Uncharacterized protein</fullName>
    </submittedName>
</protein>
<feature type="compositionally biased region" description="Low complexity" evidence="1">
    <location>
        <begin position="181"/>
        <end position="190"/>
    </location>
</feature>
<proteinExistence type="predicted"/>
<organism evidence="2 3">
    <name type="scientific">Paramarasmius palmivorus</name>
    <dbReference type="NCBI Taxonomy" id="297713"/>
    <lineage>
        <taxon>Eukaryota</taxon>
        <taxon>Fungi</taxon>
        <taxon>Dikarya</taxon>
        <taxon>Basidiomycota</taxon>
        <taxon>Agaricomycotina</taxon>
        <taxon>Agaricomycetes</taxon>
        <taxon>Agaricomycetidae</taxon>
        <taxon>Agaricales</taxon>
        <taxon>Marasmiineae</taxon>
        <taxon>Marasmiaceae</taxon>
        <taxon>Paramarasmius</taxon>
    </lineage>
</organism>
<dbReference type="EMBL" id="JAYKXP010000010">
    <property type="protein sequence ID" value="KAK7053145.1"/>
    <property type="molecule type" value="Genomic_DNA"/>
</dbReference>
<evidence type="ECO:0000313" key="3">
    <source>
        <dbReference type="Proteomes" id="UP001383192"/>
    </source>
</evidence>
<comment type="caution">
    <text evidence="2">The sequence shown here is derived from an EMBL/GenBank/DDBJ whole genome shotgun (WGS) entry which is preliminary data.</text>
</comment>
<feature type="compositionally biased region" description="Basic and acidic residues" evidence="1">
    <location>
        <begin position="390"/>
        <end position="401"/>
    </location>
</feature>